<evidence type="ECO:0000313" key="2">
    <source>
        <dbReference type="Proteomes" id="UP000188268"/>
    </source>
</evidence>
<keyword evidence="2" id="KW-1185">Reference proteome</keyword>
<dbReference type="Proteomes" id="UP000188268">
    <property type="component" value="Unassembled WGS sequence"/>
</dbReference>
<proteinExistence type="predicted"/>
<gene>
    <name evidence="1" type="ORF">CCACVL1_17591</name>
</gene>
<organism evidence="1 2">
    <name type="scientific">Corchorus capsularis</name>
    <name type="common">Jute</name>
    <dbReference type="NCBI Taxonomy" id="210143"/>
    <lineage>
        <taxon>Eukaryota</taxon>
        <taxon>Viridiplantae</taxon>
        <taxon>Streptophyta</taxon>
        <taxon>Embryophyta</taxon>
        <taxon>Tracheophyta</taxon>
        <taxon>Spermatophyta</taxon>
        <taxon>Magnoliopsida</taxon>
        <taxon>eudicotyledons</taxon>
        <taxon>Gunneridae</taxon>
        <taxon>Pentapetalae</taxon>
        <taxon>rosids</taxon>
        <taxon>malvids</taxon>
        <taxon>Malvales</taxon>
        <taxon>Malvaceae</taxon>
        <taxon>Grewioideae</taxon>
        <taxon>Apeibeae</taxon>
        <taxon>Corchorus</taxon>
    </lineage>
</organism>
<protein>
    <submittedName>
        <fullName evidence="1">Uncharacterized protein</fullName>
    </submittedName>
</protein>
<name>A0A1R3HRG2_COCAP</name>
<reference evidence="1 2" key="1">
    <citation type="submission" date="2013-09" db="EMBL/GenBank/DDBJ databases">
        <title>Corchorus capsularis genome sequencing.</title>
        <authorList>
            <person name="Alam M."/>
            <person name="Haque M.S."/>
            <person name="Islam M.S."/>
            <person name="Emdad E.M."/>
            <person name="Islam M.M."/>
            <person name="Ahmed B."/>
            <person name="Halim A."/>
            <person name="Hossen Q.M.M."/>
            <person name="Hossain M.Z."/>
            <person name="Ahmed R."/>
            <person name="Khan M.M."/>
            <person name="Islam R."/>
            <person name="Rashid M.M."/>
            <person name="Khan S.A."/>
            <person name="Rahman M.S."/>
            <person name="Alam M."/>
        </authorList>
    </citation>
    <scope>NUCLEOTIDE SEQUENCE [LARGE SCALE GENOMIC DNA]</scope>
    <source>
        <strain evidence="2">cv. CVL-1</strain>
        <tissue evidence="1">Whole seedling</tissue>
    </source>
</reference>
<comment type="caution">
    <text evidence="1">The sequence shown here is derived from an EMBL/GenBank/DDBJ whole genome shotgun (WGS) entry which is preliminary data.</text>
</comment>
<dbReference type="AlphaFoldDB" id="A0A1R3HRG2"/>
<accession>A0A1R3HRG2</accession>
<evidence type="ECO:0000313" key="1">
    <source>
        <dbReference type="EMBL" id="OMO72790.1"/>
    </source>
</evidence>
<dbReference type="EMBL" id="AWWV01011350">
    <property type="protein sequence ID" value="OMO72790.1"/>
    <property type="molecule type" value="Genomic_DNA"/>
</dbReference>
<sequence>MDSTITFVSKFNNLYAFEF</sequence>